<keyword evidence="1" id="KW-1133">Transmembrane helix</keyword>
<dbReference type="AlphaFoldDB" id="A0A516IQJ1"/>
<evidence type="ECO:0008006" key="4">
    <source>
        <dbReference type="Google" id="ProtNLM"/>
    </source>
</evidence>
<feature type="transmembrane region" description="Helical" evidence="1">
    <location>
        <begin position="65"/>
        <end position="86"/>
    </location>
</feature>
<protein>
    <recommendedName>
        <fullName evidence="4">Sugar transporter</fullName>
    </recommendedName>
</protein>
<dbReference type="KEGG" id="sxa:FMM02_03890"/>
<keyword evidence="1" id="KW-0812">Transmembrane</keyword>
<dbReference type="RefSeq" id="WP_147493632.1">
    <property type="nucleotide sequence ID" value="NZ_CP041659.1"/>
</dbReference>
<organism evidence="2 3">
    <name type="scientific">Sphingomonas xanthus</name>
    <dbReference type="NCBI Taxonomy" id="2594473"/>
    <lineage>
        <taxon>Bacteria</taxon>
        <taxon>Pseudomonadati</taxon>
        <taxon>Pseudomonadota</taxon>
        <taxon>Alphaproteobacteria</taxon>
        <taxon>Sphingomonadales</taxon>
        <taxon>Sphingomonadaceae</taxon>
        <taxon>Sphingomonas</taxon>
    </lineage>
</organism>
<feature type="transmembrane region" description="Helical" evidence="1">
    <location>
        <begin position="93"/>
        <end position="112"/>
    </location>
</feature>
<gene>
    <name evidence="2" type="ORF">FMM02_03890</name>
</gene>
<dbReference type="OrthoDB" id="7507670at2"/>
<accession>A0A516IQJ1</accession>
<proteinExistence type="predicted"/>
<reference evidence="2 3" key="1">
    <citation type="submission" date="2019-07" db="EMBL/GenBank/DDBJ databases">
        <title>Sphingomonas AE3 Genome sequencing and assembly.</title>
        <authorList>
            <person name="Kim H."/>
        </authorList>
    </citation>
    <scope>NUCLEOTIDE SEQUENCE [LARGE SCALE GENOMIC DNA]</scope>
    <source>
        <strain evidence="2 3">AE3</strain>
    </source>
</reference>
<evidence type="ECO:0000313" key="3">
    <source>
        <dbReference type="Proteomes" id="UP000321857"/>
    </source>
</evidence>
<dbReference type="Proteomes" id="UP000321857">
    <property type="component" value="Chromosome"/>
</dbReference>
<keyword evidence="1" id="KW-0472">Membrane</keyword>
<dbReference type="EMBL" id="CP041659">
    <property type="protein sequence ID" value="QDP19178.1"/>
    <property type="molecule type" value="Genomic_DNA"/>
</dbReference>
<feature type="transmembrane region" description="Helical" evidence="1">
    <location>
        <begin position="17"/>
        <end position="39"/>
    </location>
</feature>
<evidence type="ECO:0000256" key="1">
    <source>
        <dbReference type="SAM" id="Phobius"/>
    </source>
</evidence>
<evidence type="ECO:0000313" key="2">
    <source>
        <dbReference type="EMBL" id="QDP19178.1"/>
    </source>
</evidence>
<keyword evidence="3" id="KW-1185">Reference proteome</keyword>
<sequence>MSDGNSRMTSATTRAPGWYWAAAGGALLFELAGCLAYLAEVRMTDADIAALPLDQAALLAARPDWYYAAFGIAVWVGLVGAIGLLLRRRWAAPALLVSLVAVVVQVSSVLIVPEMRAVPSDALIISAVVIMVAYAFWQMARLSARRGWLR</sequence>
<name>A0A516IQJ1_9SPHN</name>
<feature type="transmembrane region" description="Helical" evidence="1">
    <location>
        <begin position="118"/>
        <end position="137"/>
    </location>
</feature>